<dbReference type="Gene3D" id="3.40.50.720">
    <property type="entry name" value="NAD(P)-binding Rossmann-like Domain"/>
    <property type="match status" value="1"/>
</dbReference>
<sequence>MASKTIAVVGATGAQGSGVVRAILAGGGEFTVRALTRDVTSAKARELAALGAEVVTGDYSDPAGLAEAFEGAHGAFLVTDFWTHMDPEKEQAYVRNLIDAVQKAGVKHVVWSTLEDTRELIPVDDPRMPTLLGKYKVPHFDAKAEADAFFTESGVPTTFLRTTFYYENLADALAPARDAQGRLVLNIPMGDAPLAGIASGDIGRVAVSIFRGGNEFIGRTVSIAGDVLTGDQIAAALGDALGEPVEYRPVTHDQFRAFGFPGADEYGNMLQYYTEFADEFTSPRDPARVRELTPEVQSLREWLATAGYRLPTAA</sequence>
<protein>
    <submittedName>
        <fullName evidence="4">Nucleotide-diphosphate-sugar epimerase</fullName>
    </submittedName>
</protein>
<dbReference type="PANTHER" id="PTHR42748:SF7">
    <property type="entry name" value="NMRA LIKE REDOX SENSOR 1-RELATED"/>
    <property type="match status" value="1"/>
</dbReference>
<dbReference type="SUPFAM" id="SSF51735">
    <property type="entry name" value="NAD(P)-binding Rossmann-fold domains"/>
    <property type="match status" value="1"/>
</dbReference>
<proteinExistence type="inferred from homology"/>
<dbReference type="InterPro" id="IPR036291">
    <property type="entry name" value="NAD(P)-bd_dom_sf"/>
</dbReference>
<keyword evidence="2" id="KW-0521">NADP</keyword>
<dbReference type="InterPro" id="IPR008030">
    <property type="entry name" value="NmrA-like"/>
</dbReference>
<name>A0ABQ4BJ10_9ACTN</name>
<dbReference type="InterPro" id="IPR051164">
    <property type="entry name" value="NmrA-like_oxidored"/>
</dbReference>
<organism evidence="4 5">
    <name type="scientific">Actinoplanes palleronii</name>
    <dbReference type="NCBI Taxonomy" id="113570"/>
    <lineage>
        <taxon>Bacteria</taxon>
        <taxon>Bacillati</taxon>
        <taxon>Actinomycetota</taxon>
        <taxon>Actinomycetes</taxon>
        <taxon>Micromonosporales</taxon>
        <taxon>Micromonosporaceae</taxon>
        <taxon>Actinoplanes</taxon>
    </lineage>
</organism>
<dbReference type="Gene3D" id="3.90.25.10">
    <property type="entry name" value="UDP-galactose 4-epimerase, domain 1"/>
    <property type="match status" value="1"/>
</dbReference>
<evidence type="ECO:0000256" key="1">
    <source>
        <dbReference type="ARBA" id="ARBA00006328"/>
    </source>
</evidence>
<dbReference type="RefSeq" id="WP_203828674.1">
    <property type="nucleotide sequence ID" value="NZ_BAAATY010000029.1"/>
</dbReference>
<dbReference type="Pfam" id="PF05368">
    <property type="entry name" value="NmrA"/>
    <property type="match status" value="1"/>
</dbReference>
<evidence type="ECO:0000313" key="5">
    <source>
        <dbReference type="Proteomes" id="UP000624709"/>
    </source>
</evidence>
<dbReference type="EMBL" id="BOMS01000108">
    <property type="protein sequence ID" value="GIE70672.1"/>
    <property type="molecule type" value="Genomic_DNA"/>
</dbReference>
<dbReference type="CDD" id="cd05251">
    <property type="entry name" value="NmrA_like_SDR_a"/>
    <property type="match status" value="1"/>
</dbReference>
<feature type="domain" description="NmrA-like" evidence="3">
    <location>
        <begin position="3"/>
        <end position="303"/>
    </location>
</feature>
<dbReference type="Proteomes" id="UP000624709">
    <property type="component" value="Unassembled WGS sequence"/>
</dbReference>
<comment type="caution">
    <text evidence="4">The sequence shown here is derived from an EMBL/GenBank/DDBJ whole genome shotgun (WGS) entry which is preliminary data.</text>
</comment>
<evidence type="ECO:0000313" key="4">
    <source>
        <dbReference type="EMBL" id="GIE70672.1"/>
    </source>
</evidence>
<evidence type="ECO:0000256" key="2">
    <source>
        <dbReference type="ARBA" id="ARBA00022857"/>
    </source>
</evidence>
<reference evidence="4 5" key="1">
    <citation type="submission" date="2021-01" db="EMBL/GenBank/DDBJ databases">
        <title>Whole genome shotgun sequence of Actinoplanes palleronii NBRC 14916.</title>
        <authorList>
            <person name="Komaki H."/>
            <person name="Tamura T."/>
        </authorList>
    </citation>
    <scope>NUCLEOTIDE SEQUENCE [LARGE SCALE GENOMIC DNA]</scope>
    <source>
        <strain evidence="4 5">NBRC 14916</strain>
    </source>
</reference>
<keyword evidence="5" id="KW-1185">Reference proteome</keyword>
<comment type="similarity">
    <text evidence="1">Belongs to the NmrA-type oxidoreductase family.</text>
</comment>
<dbReference type="PANTHER" id="PTHR42748">
    <property type="entry name" value="NITROGEN METABOLITE REPRESSION PROTEIN NMRA FAMILY MEMBER"/>
    <property type="match status" value="1"/>
</dbReference>
<gene>
    <name evidence="4" type="ORF">Apa02nite_067800</name>
</gene>
<evidence type="ECO:0000259" key="3">
    <source>
        <dbReference type="Pfam" id="PF05368"/>
    </source>
</evidence>
<accession>A0ABQ4BJ10</accession>